<accession>E1YMM4</accession>
<organism evidence="1">
    <name type="scientific">uncultured Desulfobacterium sp</name>
    <dbReference type="NCBI Taxonomy" id="201089"/>
    <lineage>
        <taxon>Bacteria</taxon>
        <taxon>Pseudomonadati</taxon>
        <taxon>Thermodesulfobacteriota</taxon>
        <taxon>Desulfobacteria</taxon>
        <taxon>Desulfobacterales</taxon>
        <taxon>Desulfobacteriaceae</taxon>
        <taxon>Desulfobacterium</taxon>
        <taxon>environmental samples</taxon>
    </lineage>
</organism>
<reference evidence="1" key="1">
    <citation type="journal article" date="2011" name="Environ. Microbiol.">
        <title>Genomic insights into the metabolic potential of the polycyclic aromatic hydrocarbon degrading sulfate-reducing Deltaproteobacterium N47.</title>
        <authorList>
            <person name="Bergmann F."/>
            <person name="Selesi D."/>
            <person name="Weinmaier T."/>
            <person name="Tischler P."/>
            <person name="Rattei T."/>
            <person name="Meckenstock R.U."/>
        </authorList>
    </citation>
    <scope>NUCLEOTIDE SEQUENCE</scope>
</reference>
<proteinExistence type="predicted"/>
<dbReference type="EMBL" id="FR695879">
    <property type="protein sequence ID" value="CBX31818.1"/>
    <property type="molecule type" value="Genomic_DNA"/>
</dbReference>
<sequence>MNIFVIFFRYFYFDKKSLKDVQFCSGSNKVINQLNNRFSNREKRALCKDPDNYA</sequence>
<protein>
    <submittedName>
        <fullName evidence="1">Uncharacterized protein</fullName>
    </submittedName>
</protein>
<evidence type="ECO:0000313" key="1">
    <source>
        <dbReference type="EMBL" id="CBX31818.1"/>
    </source>
</evidence>
<dbReference type="AlphaFoldDB" id="E1YMM4"/>
<gene>
    <name evidence="1" type="ORF">N47_N26430</name>
</gene>
<name>E1YMM4_9BACT</name>